<organism evidence="3 4">
    <name type="scientific">Plutella xylostella</name>
    <name type="common">Diamondback moth</name>
    <name type="synonym">Plutella maculipennis</name>
    <dbReference type="NCBI Taxonomy" id="51655"/>
    <lineage>
        <taxon>Eukaryota</taxon>
        <taxon>Metazoa</taxon>
        <taxon>Ecdysozoa</taxon>
        <taxon>Arthropoda</taxon>
        <taxon>Hexapoda</taxon>
        <taxon>Insecta</taxon>
        <taxon>Pterygota</taxon>
        <taxon>Neoptera</taxon>
        <taxon>Endopterygota</taxon>
        <taxon>Lepidoptera</taxon>
        <taxon>Glossata</taxon>
        <taxon>Ditrysia</taxon>
        <taxon>Yponomeutoidea</taxon>
        <taxon>Plutellidae</taxon>
        <taxon>Plutella</taxon>
    </lineage>
</organism>
<evidence type="ECO:0000313" key="4">
    <source>
        <dbReference type="Proteomes" id="UP000823941"/>
    </source>
</evidence>
<evidence type="ECO:0000256" key="1">
    <source>
        <dbReference type="SAM" id="MobiDB-lite"/>
    </source>
</evidence>
<keyword evidence="2" id="KW-0732">Signal</keyword>
<comment type="caution">
    <text evidence="3">The sequence shown here is derived from an EMBL/GenBank/DDBJ whole genome shotgun (WGS) entry which is preliminary data.</text>
</comment>
<gene>
    <name evidence="3" type="ORF">JYU34_001218</name>
</gene>
<dbReference type="Proteomes" id="UP000823941">
    <property type="component" value="Chromosome 2"/>
</dbReference>
<evidence type="ECO:0000313" key="3">
    <source>
        <dbReference type="EMBL" id="KAG7312836.1"/>
    </source>
</evidence>
<proteinExistence type="predicted"/>
<feature type="signal peptide" evidence="2">
    <location>
        <begin position="1"/>
        <end position="20"/>
    </location>
</feature>
<sequence length="198" mass="21333">MALTFTSLLLFLTFIYTVSSQLQPSYSQYFQYPPAPSPYPSSPSYAPSLKPLPESPPVYRPPPLPSQFPSYPSPPVQPPPPRFNLPPVPLSPPILSPPPLTPLPALTPCDGPKPPKCPSSSDAEVINNLAIALQSSFNPPTGFPNANFIGSSSYGDSGSLVTSFGNPYGPPPKPCSRCLMSPYEAIDTNRDFVTMDFY</sequence>
<protein>
    <submittedName>
        <fullName evidence="3">Uncharacterized protein</fullName>
    </submittedName>
</protein>
<keyword evidence="4" id="KW-1185">Reference proteome</keyword>
<feature type="compositionally biased region" description="Low complexity" evidence="1">
    <location>
        <begin position="42"/>
        <end position="52"/>
    </location>
</feature>
<reference evidence="3 4" key="1">
    <citation type="submission" date="2021-06" db="EMBL/GenBank/DDBJ databases">
        <title>A haploid diamondback moth (Plutella xylostella L.) genome assembly resolves 31 chromosomes and identifies a diamide resistance mutation.</title>
        <authorList>
            <person name="Ward C.M."/>
            <person name="Perry K.D."/>
            <person name="Baker G."/>
            <person name="Powis K."/>
            <person name="Heckel D.G."/>
            <person name="Baxter S.W."/>
        </authorList>
    </citation>
    <scope>NUCLEOTIDE SEQUENCE [LARGE SCALE GENOMIC DNA]</scope>
    <source>
        <strain evidence="3 4">LV</strain>
        <tissue evidence="3">Single pupa</tissue>
    </source>
</reference>
<dbReference type="EMBL" id="JAHIBW010000002">
    <property type="protein sequence ID" value="KAG7312836.1"/>
    <property type="molecule type" value="Genomic_DNA"/>
</dbReference>
<name>A0ABQ7R6A7_PLUXY</name>
<feature type="compositionally biased region" description="Pro residues" evidence="1">
    <location>
        <begin position="53"/>
        <end position="86"/>
    </location>
</feature>
<evidence type="ECO:0000256" key="2">
    <source>
        <dbReference type="SAM" id="SignalP"/>
    </source>
</evidence>
<feature type="region of interest" description="Disordered" evidence="1">
    <location>
        <begin position="36"/>
        <end position="86"/>
    </location>
</feature>
<accession>A0ABQ7R6A7</accession>
<feature type="chain" id="PRO_5046339791" evidence="2">
    <location>
        <begin position="21"/>
        <end position="198"/>
    </location>
</feature>